<feature type="domain" description="Penicillin-binding protein dimerisation" evidence="15">
    <location>
        <begin position="81"/>
        <end position="262"/>
    </location>
</feature>
<keyword evidence="6 13" id="KW-0812">Transmembrane</keyword>
<dbReference type="InterPro" id="IPR012338">
    <property type="entry name" value="Beta-lactam/transpept-like"/>
</dbReference>
<evidence type="ECO:0000313" key="17">
    <source>
        <dbReference type="Proteomes" id="UP000177040"/>
    </source>
</evidence>
<comment type="subcellular location">
    <subcellularLocation>
        <location evidence="2">Cell membrane</location>
    </subcellularLocation>
    <subcellularLocation>
        <location evidence="1">Membrane</location>
        <topology evidence="1">Single-pass membrane protein</topology>
    </subcellularLocation>
</comment>
<feature type="transmembrane region" description="Helical" evidence="13">
    <location>
        <begin position="39"/>
        <end position="59"/>
    </location>
</feature>
<feature type="domain" description="Penicillin-binding protein transpeptidase" evidence="14">
    <location>
        <begin position="309"/>
        <end position="629"/>
    </location>
</feature>
<dbReference type="SUPFAM" id="SSF56519">
    <property type="entry name" value="Penicillin binding protein dimerisation domain"/>
    <property type="match status" value="1"/>
</dbReference>
<dbReference type="InterPro" id="IPR017790">
    <property type="entry name" value="Penicillin-binding_protein_2"/>
</dbReference>
<keyword evidence="8" id="KW-0133">Cell shape</keyword>
<evidence type="ECO:0000256" key="12">
    <source>
        <dbReference type="ARBA" id="ARBA00023316"/>
    </source>
</evidence>
<dbReference type="SUPFAM" id="SSF56601">
    <property type="entry name" value="beta-lactamase/transpeptidase-like"/>
    <property type="match status" value="1"/>
</dbReference>
<dbReference type="Gene3D" id="3.40.710.10">
    <property type="entry name" value="DD-peptidase/beta-lactamase superfamily"/>
    <property type="match status" value="1"/>
</dbReference>
<evidence type="ECO:0000259" key="14">
    <source>
        <dbReference type="Pfam" id="PF00905"/>
    </source>
</evidence>
<evidence type="ECO:0000256" key="5">
    <source>
        <dbReference type="ARBA" id="ARBA00022670"/>
    </source>
</evidence>
<comment type="caution">
    <text evidence="16">The sequence shown here is derived from an EMBL/GenBank/DDBJ whole genome shotgun (WGS) entry which is preliminary data.</text>
</comment>
<keyword evidence="12" id="KW-0961">Cell wall biogenesis/degradation</keyword>
<dbReference type="AlphaFoldDB" id="A0A1F6N2W0"/>
<dbReference type="GO" id="GO:0071555">
    <property type="term" value="P:cell wall organization"/>
    <property type="evidence" value="ECO:0007669"/>
    <property type="project" value="UniProtKB-KW"/>
</dbReference>
<dbReference type="Pfam" id="PF03717">
    <property type="entry name" value="PBP_dimer"/>
    <property type="match status" value="1"/>
</dbReference>
<evidence type="ECO:0000259" key="15">
    <source>
        <dbReference type="Pfam" id="PF03717"/>
    </source>
</evidence>
<keyword evidence="5" id="KW-0645">Protease</keyword>
<evidence type="ECO:0000256" key="11">
    <source>
        <dbReference type="ARBA" id="ARBA00023136"/>
    </source>
</evidence>
<dbReference type="InterPro" id="IPR050515">
    <property type="entry name" value="Beta-lactam/transpept"/>
</dbReference>
<evidence type="ECO:0000256" key="10">
    <source>
        <dbReference type="ARBA" id="ARBA00022989"/>
    </source>
</evidence>
<evidence type="ECO:0000256" key="8">
    <source>
        <dbReference type="ARBA" id="ARBA00022960"/>
    </source>
</evidence>
<name>A0A1F6N2W0_9BACT</name>
<evidence type="ECO:0000256" key="2">
    <source>
        <dbReference type="ARBA" id="ARBA00004236"/>
    </source>
</evidence>
<accession>A0A1F6N2W0</accession>
<keyword evidence="7" id="KW-0378">Hydrolase</keyword>
<keyword evidence="9" id="KW-0573">Peptidoglycan synthesis</keyword>
<dbReference type="GO" id="GO:0009002">
    <property type="term" value="F:serine-type D-Ala-D-Ala carboxypeptidase activity"/>
    <property type="evidence" value="ECO:0007669"/>
    <property type="project" value="InterPro"/>
</dbReference>
<evidence type="ECO:0000256" key="9">
    <source>
        <dbReference type="ARBA" id="ARBA00022984"/>
    </source>
</evidence>
<proteinExistence type="predicted"/>
<keyword evidence="4" id="KW-0997">Cell inner membrane</keyword>
<dbReference type="GO" id="GO:0009252">
    <property type="term" value="P:peptidoglycan biosynthetic process"/>
    <property type="evidence" value="ECO:0007669"/>
    <property type="project" value="UniProtKB-KW"/>
</dbReference>
<dbReference type="PANTHER" id="PTHR30627">
    <property type="entry name" value="PEPTIDOGLYCAN D,D-TRANSPEPTIDASE"/>
    <property type="match status" value="1"/>
</dbReference>
<evidence type="ECO:0000256" key="7">
    <source>
        <dbReference type="ARBA" id="ARBA00022801"/>
    </source>
</evidence>
<dbReference type="GO" id="GO:0008360">
    <property type="term" value="P:regulation of cell shape"/>
    <property type="evidence" value="ECO:0007669"/>
    <property type="project" value="UniProtKB-KW"/>
</dbReference>
<reference evidence="16 17" key="1">
    <citation type="journal article" date="2016" name="Nat. Commun.">
        <title>Thousands of microbial genomes shed light on interconnected biogeochemical processes in an aquifer system.</title>
        <authorList>
            <person name="Anantharaman K."/>
            <person name="Brown C.T."/>
            <person name="Hug L.A."/>
            <person name="Sharon I."/>
            <person name="Castelle C.J."/>
            <person name="Probst A.J."/>
            <person name="Thomas B.C."/>
            <person name="Singh A."/>
            <person name="Wilkins M.J."/>
            <person name="Karaoz U."/>
            <person name="Brodie E.L."/>
            <person name="Williams K.H."/>
            <person name="Hubbard S.S."/>
            <person name="Banfield J.F."/>
        </authorList>
    </citation>
    <scope>NUCLEOTIDE SEQUENCE [LARGE SCALE GENOMIC DNA]</scope>
</reference>
<protein>
    <submittedName>
        <fullName evidence="16">Penicillin-binding protein 2</fullName>
    </submittedName>
</protein>
<evidence type="ECO:0000313" key="16">
    <source>
        <dbReference type="EMBL" id="OGH78259.1"/>
    </source>
</evidence>
<dbReference type="GO" id="GO:0008658">
    <property type="term" value="F:penicillin binding"/>
    <property type="evidence" value="ECO:0007669"/>
    <property type="project" value="InterPro"/>
</dbReference>
<dbReference type="Gene3D" id="3.30.1390.30">
    <property type="entry name" value="Penicillin-binding protein 2a, domain 3"/>
    <property type="match status" value="1"/>
</dbReference>
<organism evidence="16 17">
    <name type="scientific">Candidatus Magasanikbacteria bacterium RIFCSPLOWO2_01_FULL_40_15</name>
    <dbReference type="NCBI Taxonomy" id="1798686"/>
    <lineage>
        <taxon>Bacteria</taxon>
        <taxon>Candidatus Magasanikiibacteriota</taxon>
    </lineage>
</organism>
<dbReference type="PANTHER" id="PTHR30627:SF2">
    <property type="entry name" value="PEPTIDOGLYCAN D,D-TRANSPEPTIDASE MRDA"/>
    <property type="match status" value="1"/>
</dbReference>
<keyword evidence="3" id="KW-1003">Cell membrane</keyword>
<dbReference type="GO" id="GO:0071972">
    <property type="term" value="F:peptidoglycan L,D-transpeptidase activity"/>
    <property type="evidence" value="ECO:0007669"/>
    <property type="project" value="TreeGrafter"/>
</dbReference>
<keyword evidence="11 13" id="KW-0472">Membrane</keyword>
<dbReference type="InterPro" id="IPR005311">
    <property type="entry name" value="PBP_dimer"/>
</dbReference>
<dbReference type="NCBIfam" id="TIGR03423">
    <property type="entry name" value="pbp2_mrdA"/>
    <property type="match status" value="1"/>
</dbReference>
<sequence length="637" mass="70366">MPKTDWVEDSYQPNLLEQTKDFITRGTSHVGSSLGKNRLNWLLALTLTLLFLLGLRLVWLQIWRGDEYRLLAINNSERIIPIPAERGLLFDRHGKQLVDNVPSFSLYLLPQDLPRDSTARQYIIDQAASLSNKSQTEIKELIDQYKSYSQDSIVIKEDIDYETALQLQVASTDIPSIFIAQGSKRWYGMHSATSSTALPSSLSHILGYTGKLDAAELKKLYSQGYIPTDSIGKTGIEKEYESNVRGVNGRRRLQVNARGKEQAVLGEIAAVSGAQLELTIDLLYQEKLQNIMQSSLEKAGKSRAAGIVTNLKGEILALVSLPTFDDNDFSGGISTTTYKKYLEDENHPLFNRAISGLYPSGSTIKPVVAAAALEEHIIDRSTTFLSTGGVQVGQWFFPDWKAGGHGITNVTKSLAWSVNTFYYYIGGGFQTFNGLGADRLAGYLRRFGLGSILGIDLPGESAGFVPTKAWKEERKNEPWYIGDTYNLSIGQGDLLVTPLQIAAQTLAIANGGTLYVPSVGKTLINPITGERHDFKPKVLRTSLASSETINIIRSGMRDCVVYGSCSQLGSLLFSSAGKTGTAQWNQAKENHAWFTSFAPFDKPEITVTILVEEGGEGSRISLPIAKEFYAWWWKESR</sequence>
<evidence type="ECO:0000256" key="1">
    <source>
        <dbReference type="ARBA" id="ARBA00004167"/>
    </source>
</evidence>
<dbReference type="GO" id="GO:0005886">
    <property type="term" value="C:plasma membrane"/>
    <property type="evidence" value="ECO:0007669"/>
    <property type="project" value="UniProtKB-SubCell"/>
</dbReference>
<dbReference type="EMBL" id="MFQH01000015">
    <property type="protein sequence ID" value="OGH78259.1"/>
    <property type="molecule type" value="Genomic_DNA"/>
</dbReference>
<evidence type="ECO:0000256" key="13">
    <source>
        <dbReference type="SAM" id="Phobius"/>
    </source>
</evidence>
<dbReference type="GO" id="GO:0006508">
    <property type="term" value="P:proteolysis"/>
    <property type="evidence" value="ECO:0007669"/>
    <property type="project" value="UniProtKB-KW"/>
</dbReference>
<keyword evidence="10 13" id="KW-1133">Transmembrane helix</keyword>
<dbReference type="InterPro" id="IPR001460">
    <property type="entry name" value="PCN-bd_Tpept"/>
</dbReference>
<dbReference type="Proteomes" id="UP000177040">
    <property type="component" value="Unassembled WGS sequence"/>
</dbReference>
<evidence type="ECO:0000256" key="6">
    <source>
        <dbReference type="ARBA" id="ARBA00022692"/>
    </source>
</evidence>
<dbReference type="Gene3D" id="3.90.1310.10">
    <property type="entry name" value="Penicillin-binding protein 2a (Domain 2)"/>
    <property type="match status" value="1"/>
</dbReference>
<evidence type="ECO:0000256" key="3">
    <source>
        <dbReference type="ARBA" id="ARBA00022475"/>
    </source>
</evidence>
<dbReference type="Pfam" id="PF00905">
    <property type="entry name" value="Transpeptidase"/>
    <property type="match status" value="1"/>
</dbReference>
<evidence type="ECO:0000256" key="4">
    <source>
        <dbReference type="ARBA" id="ARBA00022519"/>
    </source>
</evidence>
<gene>
    <name evidence="16" type="ORF">A2983_02295</name>
</gene>
<dbReference type="InterPro" id="IPR036138">
    <property type="entry name" value="PBP_dimer_sf"/>
</dbReference>